<dbReference type="EMBL" id="CP026313">
    <property type="protein sequence ID" value="AUV84651.1"/>
    <property type="molecule type" value="Genomic_DNA"/>
</dbReference>
<proteinExistence type="inferred from homology"/>
<dbReference type="InterPro" id="IPR056798">
    <property type="entry name" value="ADH_Fe_C"/>
</dbReference>
<comment type="similarity">
    <text evidence="1">Belongs to the iron-containing alcohol dehydrogenase family.</text>
</comment>
<feature type="domain" description="Alcohol dehydrogenase iron-type/glycerol dehydrogenase GldA" evidence="4">
    <location>
        <begin position="30"/>
        <end position="186"/>
    </location>
</feature>
<reference evidence="6 7" key="1">
    <citation type="submission" date="2018-01" db="EMBL/GenBank/DDBJ databases">
        <title>Complete genome sequence of Salinigranum rubrum GX10T, an extremely halophilic archaeon isolated from a marine solar saltern.</title>
        <authorList>
            <person name="Han S."/>
        </authorList>
    </citation>
    <scope>NUCLEOTIDE SEQUENCE [LARGE SCALE GENOMIC DNA]</scope>
    <source>
        <strain evidence="6 7">GX10</strain>
        <plasmid evidence="7">Plasmid unnamed4</plasmid>
    </source>
</reference>
<evidence type="ECO:0000259" key="4">
    <source>
        <dbReference type="Pfam" id="PF00465"/>
    </source>
</evidence>
<dbReference type="PANTHER" id="PTHR11496:SF102">
    <property type="entry name" value="ALCOHOL DEHYDROGENASE 4"/>
    <property type="match status" value="1"/>
</dbReference>
<dbReference type="Proteomes" id="UP000236584">
    <property type="component" value="Plasmid unnamed4"/>
</dbReference>
<dbReference type="InterPro" id="IPR018211">
    <property type="entry name" value="ADH_Fe_CS"/>
</dbReference>
<dbReference type="PANTHER" id="PTHR11496">
    <property type="entry name" value="ALCOHOL DEHYDROGENASE"/>
    <property type="match status" value="1"/>
</dbReference>
<evidence type="ECO:0000256" key="3">
    <source>
        <dbReference type="ARBA" id="ARBA00023027"/>
    </source>
</evidence>
<feature type="domain" description="Fe-containing alcohol dehydrogenase-like C-terminal" evidence="5">
    <location>
        <begin position="197"/>
        <end position="392"/>
    </location>
</feature>
<evidence type="ECO:0000313" key="6">
    <source>
        <dbReference type="EMBL" id="AUV84651.1"/>
    </source>
</evidence>
<organism evidence="6 7">
    <name type="scientific">Salinigranum rubrum</name>
    <dbReference type="NCBI Taxonomy" id="755307"/>
    <lineage>
        <taxon>Archaea</taxon>
        <taxon>Methanobacteriati</taxon>
        <taxon>Methanobacteriota</taxon>
        <taxon>Stenosarchaea group</taxon>
        <taxon>Halobacteria</taxon>
        <taxon>Halobacteriales</taxon>
        <taxon>Haloferacaceae</taxon>
        <taxon>Salinigranum</taxon>
    </lineage>
</organism>
<keyword evidence="3" id="KW-0520">NAD</keyword>
<gene>
    <name evidence="6" type="ORF">C2R22_24285</name>
</gene>
<dbReference type="GO" id="GO:0046872">
    <property type="term" value="F:metal ion binding"/>
    <property type="evidence" value="ECO:0007669"/>
    <property type="project" value="InterPro"/>
</dbReference>
<evidence type="ECO:0000256" key="1">
    <source>
        <dbReference type="ARBA" id="ARBA00007358"/>
    </source>
</evidence>
<keyword evidence="7" id="KW-1185">Reference proteome</keyword>
<dbReference type="GO" id="GO:0004022">
    <property type="term" value="F:alcohol dehydrogenase (NAD+) activity"/>
    <property type="evidence" value="ECO:0007669"/>
    <property type="project" value="TreeGrafter"/>
</dbReference>
<evidence type="ECO:0000256" key="2">
    <source>
        <dbReference type="ARBA" id="ARBA00023002"/>
    </source>
</evidence>
<dbReference type="SUPFAM" id="SSF56796">
    <property type="entry name" value="Dehydroquinate synthase-like"/>
    <property type="match status" value="1"/>
</dbReference>
<dbReference type="Gene3D" id="3.40.50.1970">
    <property type="match status" value="1"/>
</dbReference>
<dbReference type="InterPro" id="IPR039697">
    <property type="entry name" value="Alcohol_dehydrogenase_Fe"/>
</dbReference>
<dbReference type="KEGG" id="srub:C2R22_24285"/>
<dbReference type="Gene3D" id="1.20.1090.10">
    <property type="entry name" value="Dehydroquinate synthase-like - alpha domain"/>
    <property type="match status" value="1"/>
</dbReference>
<name>A0A2I8VRV3_9EURY</name>
<sequence length="399" mass="42508">MVALTSLRWWASVDVAMDSIDPTPLSFTATRFRFGEGIVDELPVVLDQFTISSPLVVTDAGIREAGLLDRVIAETDAEHIYESTTEPTTDDFDDLPTENVDSVVAIGGGSVLDTAKVIALLLAHGGHPGEYIGSGKIPGEISPLVAIPTTSGTGSEVSQTAVVTHEGVKRGISDERLRPMLALVDPELTYDLPQSVTARSGFDALMHSLEGLTARDYRWVEDRPITYQGANPISRSLARRALGLVYGSLERAVFDGDDHGARRGMSLGSCLAAVAHSNSGLGAIHALASAVGGITGRPHGECLAASVEPALEYNLPIRRDAYAELADEFGVGDTAEAFIAEITRVRDDIGLPPSFSELGLDQSDADRIVEATLVQERRLKTNPRVVSEDIETVVSAHLE</sequence>
<accession>A0A2I8VRV3</accession>
<evidence type="ECO:0000259" key="5">
    <source>
        <dbReference type="Pfam" id="PF25137"/>
    </source>
</evidence>
<dbReference type="AlphaFoldDB" id="A0A2I8VRV3"/>
<protein>
    <submittedName>
        <fullName evidence="6">Uncharacterized protein</fullName>
    </submittedName>
</protein>
<evidence type="ECO:0000313" key="7">
    <source>
        <dbReference type="Proteomes" id="UP000236584"/>
    </source>
</evidence>
<keyword evidence="2" id="KW-0560">Oxidoreductase</keyword>
<dbReference type="Pfam" id="PF25137">
    <property type="entry name" value="ADH_Fe_C"/>
    <property type="match status" value="1"/>
</dbReference>
<dbReference type="InterPro" id="IPR001670">
    <property type="entry name" value="ADH_Fe/GldA"/>
</dbReference>
<keyword evidence="6" id="KW-0614">Plasmid</keyword>
<dbReference type="FunFam" id="3.40.50.1970:FF:000003">
    <property type="entry name" value="Alcohol dehydrogenase, iron-containing"/>
    <property type="match status" value="1"/>
</dbReference>
<dbReference type="PROSITE" id="PS00913">
    <property type="entry name" value="ADH_IRON_1"/>
    <property type="match status" value="1"/>
</dbReference>
<dbReference type="Pfam" id="PF00465">
    <property type="entry name" value="Fe-ADH"/>
    <property type="match status" value="1"/>
</dbReference>
<geneLocation type="plasmid" evidence="6">
    <name>unnamed4</name>
</geneLocation>